<evidence type="ECO:0000256" key="1">
    <source>
        <dbReference type="SAM" id="MobiDB-lite"/>
    </source>
</evidence>
<name>A0A9P7H5M1_9HYPO</name>
<organism evidence="3 4">
    <name type="scientific">Fusarium avenaceum</name>
    <dbReference type="NCBI Taxonomy" id="40199"/>
    <lineage>
        <taxon>Eukaryota</taxon>
        <taxon>Fungi</taxon>
        <taxon>Dikarya</taxon>
        <taxon>Ascomycota</taxon>
        <taxon>Pezizomycotina</taxon>
        <taxon>Sordariomycetes</taxon>
        <taxon>Hypocreomycetidae</taxon>
        <taxon>Hypocreales</taxon>
        <taxon>Nectriaceae</taxon>
        <taxon>Fusarium</taxon>
        <taxon>Fusarium tricinctum species complex</taxon>
    </lineage>
</organism>
<dbReference type="AlphaFoldDB" id="A0A9P7H5M1"/>
<gene>
    <name evidence="3" type="ORF">KAF25_003810</name>
</gene>
<sequence>MRSSVLVLAIGLLAAESALAGPCQIRRSTSGRVTVTSSATSEIASTVLGTSTNVLFETTTAATIIAATTDVATTTTIVADATTTTSEAETSTSVETTTTDPGPTATYSLAVSGGPIDGAKAQGVDQDGSLLTSTQTFQDPNRDHSLSRLLQVVSEMQRAATIFVHITAMAPPPQAQPWSPTVNLLTQAMTSHITT</sequence>
<evidence type="ECO:0000256" key="2">
    <source>
        <dbReference type="SAM" id="SignalP"/>
    </source>
</evidence>
<evidence type="ECO:0000313" key="4">
    <source>
        <dbReference type="Proteomes" id="UP000782241"/>
    </source>
</evidence>
<dbReference type="EMBL" id="JAGPUO010000010">
    <property type="protein sequence ID" value="KAG5660288.1"/>
    <property type="molecule type" value="Genomic_DNA"/>
</dbReference>
<keyword evidence="4" id="KW-1185">Reference proteome</keyword>
<feature type="region of interest" description="Disordered" evidence="1">
    <location>
        <begin position="83"/>
        <end position="104"/>
    </location>
</feature>
<protein>
    <submittedName>
        <fullName evidence="3">Uncharacterized protein</fullName>
    </submittedName>
</protein>
<proteinExistence type="predicted"/>
<keyword evidence="2" id="KW-0732">Signal</keyword>
<feature type="signal peptide" evidence="2">
    <location>
        <begin position="1"/>
        <end position="20"/>
    </location>
</feature>
<comment type="caution">
    <text evidence="3">The sequence shown here is derived from an EMBL/GenBank/DDBJ whole genome shotgun (WGS) entry which is preliminary data.</text>
</comment>
<evidence type="ECO:0000313" key="3">
    <source>
        <dbReference type="EMBL" id="KAG5660288.1"/>
    </source>
</evidence>
<accession>A0A9P7H5M1</accession>
<dbReference type="Proteomes" id="UP000782241">
    <property type="component" value="Unassembled WGS sequence"/>
</dbReference>
<reference evidence="3" key="1">
    <citation type="submission" date="2021-04" db="EMBL/GenBank/DDBJ databases">
        <title>Draft genome of Fusarium avenaceum strain F156N33, isolated from an atmospheric sample in Virginia.</title>
        <authorList>
            <person name="Yang S."/>
            <person name="Vinatzer B.A."/>
            <person name="Coleman J."/>
        </authorList>
    </citation>
    <scope>NUCLEOTIDE SEQUENCE</scope>
    <source>
        <strain evidence="3">F156N33</strain>
    </source>
</reference>
<feature type="chain" id="PRO_5040422000" evidence="2">
    <location>
        <begin position="21"/>
        <end position="195"/>
    </location>
</feature>